<accession>A0A1Q8YDC6</accession>
<dbReference type="STRING" id="81479.RA876_05585"/>
<evidence type="ECO:0000313" key="4">
    <source>
        <dbReference type="Proteomes" id="UP000185911"/>
    </source>
</evidence>
<dbReference type="Pfam" id="PF12836">
    <property type="entry name" value="HHH_3"/>
    <property type="match status" value="1"/>
</dbReference>
<comment type="caution">
    <text evidence="3">The sequence shown here is derived from an EMBL/GenBank/DDBJ whole genome shotgun (WGS) entry which is preliminary data.</text>
</comment>
<dbReference type="Proteomes" id="UP000185911">
    <property type="component" value="Unassembled WGS sequence"/>
</dbReference>
<dbReference type="AlphaFoldDB" id="A0A1Q8YDC6"/>
<keyword evidence="2" id="KW-0732">Signal</keyword>
<feature type="region of interest" description="Disordered" evidence="1">
    <location>
        <begin position="91"/>
        <end position="116"/>
    </location>
</feature>
<proteinExistence type="predicted"/>
<dbReference type="SUPFAM" id="SSF160975">
    <property type="entry name" value="AF1531-like"/>
    <property type="match status" value="1"/>
</dbReference>
<organism evidence="3 4">
    <name type="scientific">Rhodoferax antarcticus ANT.BR</name>
    <dbReference type="NCBI Taxonomy" id="1111071"/>
    <lineage>
        <taxon>Bacteria</taxon>
        <taxon>Pseudomonadati</taxon>
        <taxon>Pseudomonadota</taxon>
        <taxon>Betaproteobacteria</taxon>
        <taxon>Burkholderiales</taxon>
        <taxon>Comamonadaceae</taxon>
        <taxon>Rhodoferax</taxon>
    </lineage>
</organism>
<evidence type="ECO:0000256" key="2">
    <source>
        <dbReference type="SAM" id="SignalP"/>
    </source>
</evidence>
<dbReference type="RefSeq" id="WP_075586566.1">
    <property type="nucleotide sequence ID" value="NZ_MSYM01000013.1"/>
</dbReference>
<keyword evidence="4" id="KW-1185">Reference proteome</keyword>
<dbReference type="EMBL" id="MSYM01000013">
    <property type="protein sequence ID" value="OLP06044.1"/>
    <property type="molecule type" value="Genomic_DNA"/>
</dbReference>
<dbReference type="PANTHER" id="PTHR21180:SF32">
    <property type="entry name" value="ENDONUCLEASE_EXONUCLEASE_PHOSPHATASE FAMILY DOMAIN-CONTAINING PROTEIN 1"/>
    <property type="match status" value="1"/>
</dbReference>
<feature type="signal peptide" evidence="2">
    <location>
        <begin position="1"/>
        <end position="19"/>
    </location>
</feature>
<protein>
    <recommendedName>
        <fullName evidence="5">Helix-hairpin-helix domain-containing protein</fullName>
    </recommendedName>
</protein>
<dbReference type="Gene3D" id="1.10.150.320">
    <property type="entry name" value="Photosystem II 12 kDa extrinsic protein"/>
    <property type="match status" value="1"/>
</dbReference>
<evidence type="ECO:0000256" key="1">
    <source>
        <dbReference type="SAM" id="MobiDB-lite"/>
    </source>
</evidence>
<evidence type="ECO:0008006" key="5">
    <source>
        <dbReference type="Google" id="ProtNLM"/>
    </source>
</evidence>
<feature type="chain" id="PRO_5012751106" description="Helix-hairpin-helix domain-containing protein" evidence="2">
    <location>
        <begin position="20"/>
        <end position="116"/>
    </location>
</feature>
<name>A0A1Q8YDC6_9BURK</name>
<reference evidence="3 4" key="1">
    <citation type="submission" date="2017-01" db="EMBL/GenBank/DDBJ databases">
        <title>Genome sequence of Rhodoferax antarcticus ANT.BR, a psychrophilic purple nonsulfur bacterium from an Antarctic microbial mat.</title>
        <authorList>
            <person name="Baker J."/>
            <person name="Riester C."/>
            <person name="Skinner B."/>
            <person name="Newell A."/>
            <person name="Swingley W."/>
            <person name="Madigan M."/>
            <person name="Jung D."/>
            <person name="Asao M."/>
            <person name="Chen M."/>
            <person name="Loughlin P."/>
            <person name="Pan H."/>
            <person name="Lin S."/>
            <person name="Li N."/>
            <person name="Shaw J."/>
            <person name="Prado M."/>
            <person name="Sherman C."/>
            <person name="Li X."/>
            <person name="Tang J."/>
            <person name="Blankenship R."/>
            <person name="Zhao T."/>
            <person name="Touchman J."/>
            <person name="Sattley M."/>
        </authorList>
    </citation>
    <scope>NUCLEOTIDE SEQUENCE [LARGE SCALE GENOMIC DNA]</scope>
    <source>
        <strain evidence="3 4">ANT.BR</strain>
    </source>
</reference>
<sequence length="116" mass="12087">MLKKLLTFVAMLYAATCFAAVDVNKASVAELDSIKGIGPGISAKILDERKKGDFKDWADLVDRVNGVGDRNAAKFSAEGLTVNGEAFKGTTPTAKKADAKQAKAEVATPAASAAKK</sequence>
<dbReference type="InterPro" id="IPR051675">
    <property type="entry name" value="Endo/Exo/Phosphatase_dom_1"/>
</dbReference>
<evidence type="ECO:0000313" key="3">
    <source>
        <dbReference type="EMBL" id="OLP06044.1"/>
    </source>
</evidence>
<dbReference type="PANTHER" id="PTHR21180">
    <property type="entry name" value="ENDONUCLEASE/EXONUCLEASE/PHOSPHATASE FAMILY DOMAIN-CONTAINING PROTEIN 1"/>
    <property type="match status" value="1"/>
</dbReference>
<gene>
    <name evidence="3" type="ORF">BLL52_2274</name>
</gene>